<dbReference type="EMBL" id="GBRH01202936">
    <property type="protein sequence ID" value="JAD94959.1"/>
    <property type="molecule type" value="Transcribed_RNA"/>
</dbReference>
<name>A0A0A9E2C6_ARUDO</name>
<feature type="compositionally biased region" description="Polar residues" evidence="1">
    <location>
        <begin position="17"/>
        <end position="35"/>
    </location>
</feature>
<evidence type="ECO:0000313" key="2">
    <source>
        <dbReference type="EMBL" id="JAD94959.1"/>
    </source>
</evidence>
<reference evidence="2" key="1">
    <citation type="submission" date="2014-09" db="EMBL/GenBank/DDBJ databases">
        <authorList>
            <person name="Magalhaes I.L.F."/>
            <person name="Oliveira U."/>
            <person name="Santos F.R."/>
            <person name="Vidigal T.H.D.A."/>
            <person name="Brescovit A.D."/>
            <person name="Santos A.J."/>
        </authorList>
    </citation>
    <scope>NUCLEOTIDE SEQUENCE</scope>
    <source>
        <tissue evidence="2">Shoot tissue taken approximately 20 cm above the soil surface</tissue>
    </source>
</reference>
<feature type="compositionally biased region" description="Low complexity" evidence="1">
    <location>
        <begin position="89"/>
        <end position="108"/>
    </location>
</feature>
<reference evidence="2" key="2">
    <citation type="journal article" date="2015" name="Data Brief">
        <title>Shoot transcriptome of the giant reed, Arundo donax.</title>
        <authorList>
            <person name="Barrero R.A."/>
            <person name="Guerrero F.D."/>
            <person name="Moolhuijzen P."/>
            <person name="Goolsby J.A."/>
            <person name="Tidwell J."/>
            <person name="Bellgard S.E."/>
            <person name="Bellgard M.I."/>
        </authorList>
    </citation>
    <scope>NUCLEOTIDE SEQUENCE</scope>
    <source>
        <tissue evidence="2">Shoot tissue taken approximately 20 cm above the soil surface</tissue>
    </source>
</reference>
<feature type="region of interest" description="Disordered" evidence="1">
    <location>
        <begin position="17"/>
        <end position="75"/>
    </location>
</feature>
<protein>
    <submittedName>
        <fullName evidence="2">Uncharacterized protein</fullName>
    </submittedName>
</protein>
<feature type="region of interest" description="Disordered" evidence="1">
    <location>
        <begin position="89"/>
        <end position="114"/>
    </location>
</feature>
<organism evidence="2">
    <name type="scientific">Arundo donax</name>
    <name type="common">Giant reed</name>
    <name type="synonym">Donax arundinaceus</name>
    <dbReference type="NCBI Taxonomy" id="35708"/>
    <lineage>
        <taxon>Eukaryota</taxon>
        <taxon>Viridiplantae</taxon>
        <taxon>Streptophyta</taxon>
        <taxon>Embryophyta</taxon>
        <taxon>Tracheophyta</taxon>
        <taxon>Spermatophyta</taxon>
        <taxon>Magnoliopsida</taxon>
        <taxon>Liliopsida</taxon>
        <taxon>Poales</taxon>
        <taxon>Poaceae</taxon>
        <taxon>PACMAD clade</taxon>
        <taxon>Arundinoideae</taxon>
        <taxon>Arundineae</taxon>
        <taxon>Arundo</taxon>
    </lineage>
</organism>
<evidence type="ECO:0000256" key="1">
    <source>
        <dbReference type="SAM" id="MobiDB-lite"/>
    </source>
</evidence>
<sequence length="207" mass="22087">MVDFYNGVMRSWSNQIMSSPAQTQPSPTARNTAHPSSNERRRRRQRSGRSAPLRFAPVARARATRPSLLTKTSPHLCDPVRSGAVVGSRRCYSSRGSSKSGARGMARSENLDGADEASPVARLASQELSPSITPCPSGPPPTLPPWPPVAGLGISGVVAAPGTVGVGPVGAVVAPGPLDDFRLHVVKRRERQLVKRTPRNLLKPLCY</sequence>
<dbReference type="AlphaFoldDB" id="A0A0A9E2C6"/>
<proteinExistence type="predicted"/>
<accession>A0A0A9E2C6</accession>